<dbReference type="EMBL" id="OU503038">
    <property type="protein sequence ID" value="CAI9757451.1"/>
    <property type="molecule type" value="Genomic_DNA"/>
</dbReference>
<feature type="region of interest" description="Disordered" evidence="2">
    <location>
        <begin position="590"/>
        <end position="609"/>
    </location>
</feature>
<keyword evidence="3" id="KW-0812">Transmembrane</keyword>
<keyword evidence="5" id="KW-1185">Reference proteome</keyword>
<dbReference type="AlphaFoldDB" id="A0AAD2DN46"/>
<sequence>MSAAAVNDVAAWILLVLAIALLGTTRFIVGLLVRILPAKTLAPSNSHHISRCNPRTSLYIKPNSNSMSIPREKDLEPSSNLIENDNKDHVPLSEFDYETNPDVNLVRKQQQQLEKLEELVKNLTQLVSRLESRFSEIPENFEKFPLVSTGDEKREVEKTKEGLNGKEKVLSGEGLWTVSVTKYSSFWSERFQFVSAVKLGSSPSCINVLPFRDFEGLSKYVAVGDDKGKVYVFLRNGDVTVEFDAFSELQLESSSVTAMMSYLSVYKNESIIISGYGNGLVFMHRVWEVSNSDEFSSLHVEMVGRFEISEGGRPRINVLEVHHVGRKRYILAIDGSGKITVFREDGTVYGSTVPSRQPLAFLKQRLLFLTETGAGSLDLRTMKLKESQCEGLNNSIAKNYVFDAIDRSKAYGFTQEGELIHTLLMGDMVNFKCRIRSKRKMDLVEPLALHAMKGYLLIANQEKIFVYNVSSQHYVWTGGLRLSFSVGLDEIVSSFLNQKVVDVNDEKRMAIPLLTSDYEKFVILSLGNGYVAIYRSNLPSIKSEFNNILWTSPVLFFILFLFGAWQFFANKKEALTSWGPDDPFSSTSVINGAPLASGTGERSFTDSSRNVENMDLRGTSLRSSSRRFSPPRYSGGSAGPYRPSPEVDSRPSSIDPRFRTTSELKFRGSKAANGCAIHLKYLLTEMWSSLAAYEMLQ</sequence>
<keyword evidence="1" id="KW-0175">Coiled coil</keyword>
<feature type="compositionally biased region" description="Polar residues" evidence="2">
    <location>
        <begin position="600"/>
        <end position="609"/>
    </location>
</feature>
<dbReference type="SUPFAM" id="SSF50978">
    <property type="entry name" value="WD40 repeat-like"/>
    <property type="match status" value="1"/>
</dbReference>
<evidence type="ECO:0000256" key="2">
    <source>
        <dbReference type="SAM" id="MobiDB-lite"/>
    </source>
</evidence>
<gene>
    <name evidence="4" type="ORF">FPE_LOCUS4881</name>
</gene>
<dbReference type="PANTHER" id="PTHR35464">
    <property type="entry name" value="OS06G0115200 PROTEIN"/>
    <property type="match status" value="1"/>
</dbReference>
<feature type="transmembrane region" description="Helical" evidence="3">
    <location>
        <begin position="12"/>
        <end position="36"/>
    </location>
</feature>
<feature type="region of interest" description="Disordered" evidence="2">
    <location>
        <begin position="61"/>
        <end position="83"/>
    </location>
</feature>
<dbReference type="InterPro" id="IPR036322">
    <property type="entry name" value="WD40_repeat_dom_sf"/>
</dbReference>
<accession>A0AAD2DN46</accession>
<name>A0AAD2DN46_9LAMI</name>
<feature type="coiled-coil region" evidence="1">
    <location>
        <begin position="106"/>
        <end position="133"/>
    </location>
</feature>
<evidence type="ECO:0000256" key="1">
    <source>
        <dbReference type="SAM" id="Coils"/>
    </source>
</evidence>
<evidence type="ECO:0000313" key="5">
    <source>
        <dbReference type="Proteomes" id="UP000834106"/>
    </source>
</evidence>
<reference evidence="4" key="1">
    <citation type="submission" date="2023-05" db="EMBL/GenBank/DDBJ databases">
        <authorList>
            <person name="Huff M."/>
        </authorList>
    </citation>
    <scope>NUCLEOTIDE SEQUENCE</scope>
</reference>
<dbReference type="Proteomes" id="UP000834106">
    <property type="component" value="Chromosome 3"/>
</dbReference>
<keyword evidence="3" id="KW-1133">Transmembrane helix</keyword>
<feature type="compositionally biased region" description="Low complexity" evidence="2">
    <location>
        <begin position="620"/>
        <end position="635"/>
    </location>
</feature>
<feature type="transmembrane region" description="Helical" evidence="3">
    <location>
        <begin position="548"/>
        <end position="568"/>
    </location>
</feature>
<dbReference type="PANTHER" id="PTHR35464:SF1">
    <property type="entry name" value="OS06G0115200 PROTEIN"/>
    <property type="match status" value="1"/>
</dbReference>
<evidence type="ECO:0000256" key="3">
    <source>
        <dbReference type="SAM" id="Phobius"/>
    </source>
</evidence>
<dbReference type="InterPro" id="IPR045288">
    <property type="entry name" value="At1g75140-like"/>
</dbReference>
<protein>
    <submittedName>
        <fullName evidence="4">Uncharacterized protein</fullName>
    </submittedName>
</protein>
<evidence type="ECO:0000313" key="4">
    <source>
        <dbReference type="EMBL" id="CAI9757451.1"/>
    </source>
</evidence>
<feature type="region of interest" description="Disordered" evidence="2">
    <location>
        <begin position="620"/>
        <end position="656"/>
    </location>
</feature>
<proteinExistence type="predicted"/>
<organism evidence="4 5">
    <name type="scientific">Fraxinus pennsylvanica</name>
    <dbReference type="NCBI Taxonomy" id="56036"/>
    <lineage>
        <taxon>Eukaryota</taxon>
        <taxon>Viridiplantae</taxon>
        <taxon>Streptophyta</taxon>
        <taxon>Embryophyta</taxon>
        <taxon>Tracheophyta</taxon>
        <taxon>Spermatophyta</taxon>
        <taxon>Magnoliopsida</taxon>
        <taxon>eudicotyledons</taxon>
        <taxon>Gunneridae</taxon>
        <taxon>Pentapetalae</taxon>
        <taxon>asterids</taxon>
        <taxon>lamiids</taxon>
        <taxon>Lamiales</taxon>
        <taxon>Oleaceae</taxon>
        <taxon>Oleeae</taxon>
        <taxon>Fraxinus</taxon>
    </lineage>
</organism>
<keyword evidence="3" id="KW-0472">Membrane</keyword>